<keyword evidence="3" id="KW-1185">Reference proteome</keyword>
<reference evidence="3" key="1">
    <citation type="journal article" date="2019" name="Int. J. Syst. Evol. Microbiol.">
        <title>The Global Catalogue of Microorganisms (GCM) 10K type strain sequencing project: providing services to taxonomists for standard genome sequencing and annotation.</title>
        <authorList>
            <consortium name="The Broad Institute Genomics Platform"/>
            <consortium name="The Broad Institute Genome Sequencing Center for Infectious Disease"/>
            <person name="Wu L."/>
            <person name="Ma J."/>
        </authorList>
    </citation>
    <scope>NUCLEOTIDE SEQUENCE [LARGE SCALE GENOMIC DNA]</scope>
    <source>
        <strain evidence="3">JCM 18304</strain>
    </source>
</reference>
<name>A0ABP9S9L3_9ACTN</name>
<dbReference type="PRINTS" id="PR00111">
    <property type="entry name" value="ABHYDROLASE"/>
</dbReference>
<accession>A0ABP9S9L3</accession>
<dbReference type="Proteomes" id="UP001501570">
    <property type="component" value="Unassembled WGS sequence"/>
</dbReference>
<dbReference type="InterPro" id="IPR051340">
    <property type="entry name" value="Haloalkane_dehalogenase"/>
</dbReference>
<gene>
    <name evidence="2" type="ORF">GCM10023322_52520</name>
</gene>
<dbReference type="SUPFAM" id="SSF53474">
    <property type="entry name" value="alpha/beta-Hydrolases"/>
    <property type="match status" value="1"/>
</dbReference>
<dbReference type="InterPro" id="IPR000639">
    <property type="entry name" value="Epox_hydrolase-like"/>
</dbReference>
<comment type="caution">
    <text evidence="2">The sequence shown here is derived from an EMBL/GenBank/DDBJ whole genome shotgun (WGS) entry which is preliminary data.</text>
</comment>
<dbReference type="PRINTS" id="PR00412">
    <property type="entry name" value="EPOXHYDRLASE"/>
</dbReference>
<evidence type="ECO:0000313" key="3">
    <source>
        <dbReference type="Proteomes" id="UP001501570"/>
    </source>
</evidence>
<dbReference type="RefSeq" id="WP_345633935.1">
    <property type="nucleotide sequence ID" value="NZ_BAABJQ010000017.1"/>
</dbReference>
<dbReference type="EMBL" id="BAABJQ010000017">
    <property type="protein sequence ID" value="GAA5192578.1"/>
    <property type="molecule type" value="Genomic_DNA"/>
</dbReference>
<proteinExistence type="predicted"/>
<dbReference type="GO" id="GO:0016787">
    <property type="term" value="F:hydrolase activity"/>
    <property type="evidence" value="ECO:0007669"/>
    <property type="project" value="UniProtKB-KW"/>
</dbReference>
<feature type="domain" description="AB hydrolase-1" evidence="1">
    <location>
        <begin position="27"/>
        <end position="271"/>
    </location>
</feature>
<evidence type="ECO:0000313" key="2">
    <source>
        <dbReference type="EMBL" id="GAA5192578.1"/>
    </source>
</evidence>
<protein>
    <submittedName>
        <fullName evidence="2">Alpha/beta hydrolase</fullName>
    </submittedName>
</protein>
<dbReference type="PANTHER" id="PTHR42977">
    <property type="entry name" value="HYDROLASE-RELATED"/>
    <property type="match status" value="1"/>
</dbReference>
<evidence type="ECO:0000259" key="1">
    <source>
        <dbReference type="Pfam" id="PF00561"/>
    </source>
</evidence>
<organism evidence="2 3">
    <name type="scientific">Rugosimonospora acidiphila</name>
    <dbReference type="NCBI Taxonomy" id="556531"/>
    <lineage>
        <taxon>Bacteria</taxon>
        <taxon>Bacillati</taxon>
        <taxon>Actinomycetota</taxon>
        <taxon>Actinomycetes</taxon>
        <taxon>Micromonosporales</taxon>
        <taxon>Micromonosporaceae</taxon>
        <taxon>Rugosimonospora</taxon>
    </lineage>
</organism>
<dbReference type="InterPro" id="IPR000073">
    <property type="entry name" value="AB_hydrolase_1"/>
</dbReference>
<dbReference type="PANTHER" id="PTHR42977:SF1">
    <property type="entry name" value="BLR6576 PROTEIN"/>
    <property type="match status" value="1"/>
</dbReference>
<sequence length="288" mass="32182">MNQTHFRTATIDGLDVFYREAGPRDGPAVLLLHGYPTSSHSFRDLIPMLADRYRVIAPDYIGFGYSSMPSVTEFSYTFDALTDVTSKLLKMLDIPEYAVYMHDYGAPVGLRLLLRQPHAVKAIITQSGNAYAEGLVGEFWDPLIAYGKNPGPKTEAAARQGLTLEATRKQYEYGVPDVSVVSPDAWRHAQASIDRPGNDVIQLSLFRDYKTNLDLYPRAQECFRAKKPPLLAVWGRNDPVFGPEGAKAFKRDIPDAEIHLLDTGHFALETHLEPIADHVREFLAQAMS</sequence>
<dbReference type="Gene3D" id="3.40.50.1820">
    <property type="entry name" value="alpha/beta hydrolase"/>
    <property type="match status" value="1"/>
</dbReference>
<dbReference type="InterPro" id="IPR029058">
    <property type="entry name" value="AB_hydrolase_fold"/>
</dbReference>
<dbReference type="Pfam" id="PF00561">
    <property type="entry name" value="Abhydrolase_1"/>
    <property type="match status" value="1"/>
</dbReference>
<keyword evidence="2" id="KW-0378">Hydrolase</keyword>